<accession>A0A0M7F700</accession>
<dbReference type="OrthoDB" id="5966585at2"/>
<protein>
    <submittedName>
        <fullName evidence="5 6">Transporter</fullName>
    </submittedName>
</protein>
<dbReference type="GO" id="GO:0022857">
    <property type="term" value="F:transmembrane transporter activity"/>
    <property type="evidence" value="ECO:0007669"/>
    <property type="project" value="InterPro"/>
</dbReference>
<dbReference type="EMBL" id="CP016440">
    <property type="protein sequence ID" value="ANY17797.1"/>
    <property type="molecule type" value="Genomic_DNA"/>
</dbReference>
<feature type="transmembrane region" description="Helical" evidence="4">
    <location>
        <begin position="101"/>
        <end position="123"/>
    </location>
</feature>
<evidence type="ECO:0000313" key="6">
    <source>
        <dbReference type="EMBL" id="CUI76968.1"/>
    </source>
</evidence>
<evidence type="ECO:0000256" key="3">
    <source>
        <dbReference type="ARBA" id="ARBA00023136"/>
    </source>
</evidence>
<reference evidence="6 7" key="1">
    <citation type="submission" date="2015-09" db="EMBL/GenBank/DDBJ databases">
        <authorList>
            <person name="Jackson K.R."/>
            <person name="Lunt B.L."/>
            <person name="Fisher J.N.B."/>
            <person name="Gardner A.V."/>
            <person name="Bailey M.E."/>
            <person name="Deus L.M."/>
            <person name="Earl A.S."/>
            <person name="Gibby P.D."/>
            <person name="Hartmann K.A."/>
            <person name="Liu J.E."/>
            <person name="Manci A.M."/>
            <person name="Nielsen D.A."/>
            <person name="Solomon M.B."/>
            <person name="Breakwell D.P."/>
            <person name="Burnett S.H."/>
            <person name="Grose J.H."/>
        </authorList>
    </citation>
    <scope>NUCLEOTIDE SEQUENCE [LARGE SCALE GENOMIC DNA]</scope>
    <source>
        <strain evidence="6 7">2789STDY5608636</strain>
    </source>
</reference>
<dbReference type="InterPro" id="IPR011701">
    <property type="entry name" value="MFS"/>
</dbReference>
<feature type="transmembrane region" description="Helical" evidence="4">
    <location>
        <begin position="156"/>
        <end position="174"/>
    </location>
</feature>
<evidence type="ECO:0000256" key="1">
    <source>
        <dbReference type="ARBA" id="ARBA00022692"/>
    </source>
</evidence>
<reference evidence="5 8" key="2">
    <citation type="submission" date="2016-07" db="EMBL/GenBank/DDBJ databases">
        <title>Complete genome sequences of Bordetella pseudohinzii.</title>
        <authorList>
            <person name="Spilker T."/>
            <person name="Darrah R."/>
            <person name="LiPuma J.J."/>
        </authorList>
    </citation>
    <scope>NUCLEOTIDE SEQUENCE [LARGE SCALE GENOMIC DNA]</scope>
    <source>
        <strain evidence="5 8">HI4681</strain>
    </source>
</reference>
<dbReference type="Proteomes" id="UP000092950">
    <property type="component" value="Chromosome"/>
</dbReference>
<accession>A0A0J6C5Y3</accession>
<feature type="transmembrane region" description="Helical" evidence="4">
    <location>
        <begin position="357"/>
        <end position="379"/>
    </location>
</feature>
<keyword evidence="1 4" id="KW-0812">Transmembrane</keyword>
<dbReference type="InterPro" id="IPR050327">
    <property type="entry name" value="Proton-linked_MCT"/>
</dbReference>
<feature type="transmembrane region" description="Helical" evidence="4">
    <location>
        <begin position="38"/>
        <end position="61"/>
    </location>
</feature>
<feature type="transmembrane region" description="Helical" evidence="4">
    <location>
        <begin position="332"/>
        <end position="351"/>
    </location>
</feature>
<dbReference type="Pfam" id="PF07690">
    <property type="entry name" value="MFS_1"/>
    <property type="match status" value="1"/>
</dbReference>
<feature type="transmembrane region" description="Helical" evidence="4">
    <location>
        <begin position="206"/>
        <end position="229"/>
    </location>
</feature>
<feature type="transmembrane region" description="Helical" evidence="4">
    <location>
        <begin position="73"/>
        <end position="95"/>
    </location>
</feature>
<evidence type="ECO:0000256" key="4">
    <source>
        <dbReference type="SAM" id="Phobius"/>
    </source>
</evidence>
<dbReference type="EMBL" id="CYTV01000005">
    <property type="protein sequence ID" value="CUI76968.1"/>
    <property type="molecule type" value="Genomic_DNA"/>
</dbReference>
<dbReference type="KEGG" id="bpdz:BBN53_19050"/>
<organism evidence="6 7">
    <name type="scientific">Bordetella pseudohinzii</name>
    <dbReference type="NCBI Taxonomy" id="1331258"/>
    <lineage>
        <taxon>Bacteria</taxon>
        <taxon>Pseudomonadati</taxon>
        <taxon>Pseudomonadota</taxon>
        <taxon>Betaproteobacteria</taxon>
        <taxon>Burkholderiales</taxon>
        <taxon>Alcaligenaceae</taxon>
        <taxon>Bordetella</taxon>
    </lineage>
</organism>
<proteinExistence type="predicted"/>
<dbReference type="AlphaFoldDB" id="A0A0J6C5Y3"/>
<evidence type="ECO:0000256" key="2">
    <source>
        <dbReference type="ARBA" id="ARBA00022989"/>
    </source>
</evidence>
<feature type="transmembrane region" description="Helical" evidence="4">
    <location>
        <begin position="235"/>
        <end position="257"/>
    </location>
</feature>
<feature type="transmembrane region" description="Helical" evidence="4">
    <location>
        <begin position="130"/>
        <end position="150"/>
    </location>
</feature>
<dbReference type="InterPro" id="IPR036259">
    <property type="entry name" value="MFS_trans_sf"/>
</dbReference>
<feature type="transmembrane region" description="Helical" evidence="4">
    <location>
        <begin position="7"/>
        <end position="26"/>
    </location>
</feature>
<dbReference type="PANTHER" id="PTHR11360">
    <property type="entry name" value="MONOCARBOXYLATE TRANSPORTER"/>
    <property type="match status" value="1"/>
</dbReference>
<dbReference type="PANTHER" id="PTHR11360:SF308">
    <property type="entry name" value="BLL3089 PROTEIN"/>
    <property type="match status" value="1"/>
</dbReference>
<dbReference type="Proteomes" id="UP000053096">
    <property type="component" value="Unassembled WGS sequence"/>
</dbReference>
<dbReference type="SUPFAM" id="SSF103473">
    <property type="entry name" value="MFS general substrate transporter"/>
    <property type="match status" value="1"/>
</dbReference>
<feature type="transmembrane region" description="Helical" evidence="4">
    <location>
        <begin position="269"/>
        <end position="289"/>
    </location>
</feature>
<dbReference type="RefSeq" id="WP_043206824.1">
    <property type="nucleotide sequence ID" value="NZ_CAJGUP010000063.1"/>
</dbReference>
<evidence type="ECO:0000313" key="7">
    <source>
        <dbReference type="Proteomes" id="UP000053096"/>
    </source>
</evidence>
<evidence type="ECO:0000313" key="8">
    <source>
        <dbReference type="Proteomes" id="UP000092950"/>
    </source>
</evidence>
<gene>
    <name evidence="5" type="ORF">BBN53_19050</name>
    <name evidence="6" type="ORF">ERS370011_02117</name>
</gene>
<sequence>MIPARTVIGLGLSQLIGWGVSFYLIGNFGQPMRQELGWSAALIYAGMSWAIVCMALSSSLAGRAIDRWGGRRVMPAGAVLMALGCLNLALTHQAWHYFLSWTLLGLGMRLALYDAAFAALAHAAGPGARLAMSQITLFGGLASTVMWPAGQAMAALWGWRGALLAYAALALALIPLHRTLPSERAAPPAGGPATAQAASGGWADQLLYMVVVMLTSFLASGNATHLIALLQGLGLAAQAAVGVAALWGVGQVGARLLELVFGARLHPVSLNLLTAAALPLALAAGLAAADPRLAALYALGYGACNGLLTITRGTLALTLFDRRHYGRVVGRLLVPGFLLSAAAPSVYAYWIDTAGPRFAMGMSVAAACAILLASAALAWRHRPV</sequence>
<keyword evidence="8" id="KW-1185">Reference proteome</keyword>
<evidence type="ECO:0000313" key="5">
    <source>
        <dbReference type="EMBL" id="ANY17797.1"/>
    </source>
</evidence>
<name>A0A0J6C5Y3_9BORD</name>
<keyword evidence="2 4" id="KW-1133">Transmembrane helix</keyword>
<dbReference type="Gene3D" id="1.20.1250.20">
    <property type="entry name" value="MFS general substrate transporter like domains"/>
    <property type="match status" value="1"/>
</dbReference>
<feature type="transmembrane region" description="Helical" evidence="4">
    <location>
        <begin position="295"/>
        <end position="320"/>
    </location>
</feature>
<keyword evidence="3 4" id="KW-0472">Membrane</keyword>